<comment type="similarity">
    <text evidence="2">Belongs to the AB hydrolase superfamily. MetX family.</text>
</comment>
<dbReference type="Gene3D" id="3.40.50.1820">
    <property type="entry name" value="alpha/beta hydrolase"/>
    <property type="match status" value="1"/>
</dbReference>
<dbReference type="AlphaFoldDB" id="A0A4Q9BDU0"/>
<keyword evidence="1 2" id="KW-0808">Transferase</keyword>
<keyword evidence="2 5" id="KW-0012">Acyltransferase</keyword>
<evidence type="ECO:0000313" key="6">
    <source>
        <dbReference type="Proteomes" id="UP000293583"/>
    </source>
</evidence>
<dbReference type="NCBIfam" id="TIGR01392">
    <property type="entry name" value="homoserO_Ac_trn"/>
    <property type="match status" value="1"/>
</dbReference>
<evidence type="ECO:0000256" key="2">
    <source>
        <dbReference type="HAMAP-Rule" id="MF_00296"/>
    </source>
</evidence>
<dbReference type="GO" id="GO:0004414">
    <property type="term" value="F:homoserine O-acetyltransferase activity"/>
    <property type="evidence" value="ECO:0007669"/>
    <property type="project" value="UniProtKB-UniRule"/>
</dbReference>
<feature type="active site" evidence="2 3">
    <location>
        <position position="320"/>
    </location>
</feature>
<sequence length="366" mass="40765">MQAEFHHFHSASPFALELGGELPALDLAYQTWGKLNAKKDNVVWICHAFTGSHDVAEWWQGLVGPGKLFNPENNLIVCVNILGSHYGSSGPLTVDPRTGKPYFHSFPDVTIRDVVSSFEILRKELKINRIKTCIGGSLGGQQAVEWAIVNPGLIENLILVATNAVHSPWGIAFNESQRMAIEVDPSWKESQPKAGLEGMKAARATALISYRNYETYQITQARKENTYGSSLRAVSYQRYQGEKLAQRFNAYSYFQLSKMMDSQDVGRNRGGAIAALKLIQSKTLVIGIKSDALFPIVEQEFLAKYIPGASFHVIDSLYGHDGFLIESGLMTKAVRLWQKLQRLEVNPMADFFQALEAKLASHEISQ</sequence>
<dbReference type="SUPFAM" id="SSF53474">
    <property type="entry name" value="alpha/beta-Hydrolases"/>
    <property type="match status" value="1"/>
</dbReference>
<dbReference type="EMBL" id="SEWY01000002">
    <property type="protein sequence ID" value="TBH74340.1"/>
    <property type="molecule type" value="Genomic_DNA"/>
</dbReference>
<dbReference type="Proteomes" id="UP000293583">
    <property type="component" value="Unassembled WGS sequence"/>
</dbReference>
<evidence type="ECO:0000256" key="1">
    <source>
        <dbReference type="ARBA" id="ARBA00022679"/>
    </source>
</evidence>
<evidence type="ECO:0000256" key="3">
    <source>
        <dbReference type="PIRSR" id="PIRSR000443-1"/>
    </source>
</evidence>
<dbReference type="HAMAP" id="MF_00296">
    <property type="entry name" value="MetX_acyltransf"/>
    <property type="match status" value="1"/>
</dbReference>
<dbReference type="InterPro" id="IPR029058">
    <property type="entry name" value="AB_hydrolase_fold"/>
</dbReference>
<evidence type="ECO:0000313" key="5">
    <source>
        <dbReference type="EMBL" id="TBH74340.1"/>
    </source>
</evidence>
<feature type="domain" description="AB hydrolase-1" evidence="4">
    <location>
        <begin position="42"/>
        <end position="324"/>
    </location>
</feature>
<dbReference type="Pfam" id="PF00561">
    <property type="entry name" value="Abhydrolase_1"/>
    <property type="match status" value="1"/>
</dbReference>
<comment type="subcellular location">
    <subcellularLocation>
        <location evidence="2">Cytoplasm</location>
    </subcellularLocation>
</comment>
<reference evidence="5 6" key="1">
    <citation type="submission" date="2019-02" db="EMBL/GenBank/DDBJ databases">
        <title>Genome of a new Bacteroidetes strain.</title>
        <authorList>
            <person name="Pitt A."/>
        </authorList>
    </citation>
    <scope>NUCLEOTIDE SEQUENCE [LARGE SCALE GENOMIC DNA]</scope>
    <source>
        <strain evidence="5 6">103A-SOEBACH</strain>
    </source>
</reference>
<comment type="caution">
    <text evidence="5">The sequence shown here is derived from an EMBL/GenBank/DDBJ whole genome shotgun (WGS) entry which is preliminary data.</text>
</comment>
<keyword evidence="6" id="KW-1185">Reference proteome</keyword>
<feature type="active site" description="Nucleophile" evidence="2 3">
    <location>
        <position position="137"/>
    </location>
</feature>
<comment type="pathway">
    <text evidence="2">Amino-acid biosynthesis; L-methionine biosynthesis via de novo pathway; O-acetyl-L-homoserine from L-homoserine: step 1/1.</text>
</comment>
<dbReference type="UniPathway" id="UPA00051">
    <property type="reaction ID" value="UER00074"/>
</dbReference>
<comment type="catalytic activity">
    <reaction evidence="2">
        <text>L-homoserine + acetyl-CoA = O-acetyl-L-homoserine + CoA</text>
        <dbReference type="Rhea" id="RHEA:13701"/>
        <dbReference type="ChEBI" id="CHEBI:57287"/>
        <dbReference type="ChEBI" id="CHEBI:57288"/>
        <dbReference type="ChEBI" id="CHEBI:57476"/>
        <dbReference type="ChEBI" id="CHEBI:57716"/>
        <dbReference type="EC" id="2.3.1.31"/>
    </reaction>
</comment>
<feature type="binding site" evidence="2">
    <location>
        <position position="203"/>
    </location>
    <ligand>
        <name>substrate</name>
    </ligand>
</feature>
<dbReference type="RefSeq" id="WP_130922825.1">
    <property type="nucleotide sequence ID" value="NZ_JAANOL010000002.1"/>
</dbReference>
<proteinExistence type="inferred from homology"/>
<comment type="function">
    <text evidence="2">Transfers an acetyl group from acetyl-CoA to L-homoserine, forming acetyl-L-homoserine.</text>
</comment>
<comment type="caution">
    <text evidence="2">Lacks conserved residue(s) required for the propagation of feature annotation.</text>
</comment>
<feature type="active site" evidence="2 3">
    <location>
        <position position="291"/>
    </location>
</feature>
<keyword evidence="2" id="KW-0486">Methionine biosynthesis</keyword>
<dbReference type="GO" id="GO:0009092">
    <property type="term" value="P:homoserine metabolic process"/>
    <property type="evidence" value="ECO:0007669"/>
    <property type="project" value="TreeGrafter"/>
</dbReference>
<dbReference type="InterPro" id="IPR008220">
    <property type="entry name" value="HAT_MetX-like"/>
</dbReference>
<dbReference type="OrthoDB" id="9800754at2"/>
<dbReference type="PANTHER" id="PTHR32268:SF11">
    <property type="entry name" value="HOMOSERINE O-ACETYLTRANSFERASE"/>
    <property type="match status" value="1"/>
</dbReference>
<gene>
    <name evidence="5" type="primary">metX</name>
    <name evidence="2" type="synonym">metXA</name>
    <name evidence="5" type="ORF">EWU20_04160</name>
</gene>
<dbReference type="GO" id="GO:0005737">
    <property type="term" value="C:cytoplasm"/>
    <property type="evidence" value="ECO:0007669"/>
    <property type="project" value="UniProtKB-SubCell"/>
</dbReference>
<dbReference type="EC" id="2.3.1.31" evidence="2"/>
<dbReference type="PIRSF" id="PIRSF000443">
    <property type="entry name" value="Homoser_Ac_trans"/>
    <property type="match status" value="1"/>
</dbReference>
<dbReference type="PANTHER" id="PTHR32268">
    <property type="entry name" value="HOMOSERINE O-ACETYLTRANSFERASE"/>
    <property type="match status" value="1"/>
</dbReference>
<comment type="subunit">
    <text evidence="2">Homodimer.</text>
</comment>
<keyword evidence="2" id="KW-0028">Amino-acid biosynthesis</keyword>
<accession>A0A4Q9BDU0</accession>
<organism evidence="5 6">
    <name type="scientific">Aquirufa antheringensis</name>
    <dbReference type="NCBI Taxonomy" id="2516559"/>
    <lineage>
        <taxon>Bacteria</taxon>
        <taxon>Pseudomonadati</taxon>
        <taxon>Bacteroidota</taxon>
        <taxon>Cytophagia</taxon>
        <taxon>Cytophagales</taxon>
        <taxon>Flectobacillaceae</taxon>
        <taxon>Aquirufa</taxon>
    </lineage>
</organism>
<protein>
    <recommendedName>
        <fullName evidence="2">Homoserine O-acetyltransferase</fullName>
        <shortName evidence="2">HAT</shortName>
        <ecNumber evidence="2">2.3.1.31</ecNumber>
    </recommendedName>
    <alternativeName>
        <fullName evidence="2">Homoserine transacetylase</fullName>
        <shortName evidence="2">HTA</shortName>
    </alternativeName>
</protein>
<dbReference type="InterPro" id="IPR000073">
    <property type="entry name" value="AB_hydrolase_1"/>
</dbReference>
<name>A0A4Q9BDU0_9BACT</name>
<keyword evidence="2" id="KW-0963">Cytoplasm</keyword>
<feature type="binding site" evidence="2">
    <location>
        <position position="321"/>
    </location>
    <ligand>
        <name>substrate</name>
    </ligand>
</feature>
<evidence type="ECO:0000259" key="4">
    <source>
        <dbReference type="Pfam" id="PF00561"/>
    </source>
</evidence>
<dbReference type="GO" id="GO:0009086">
    <property type="term" value="P:methionine biosynthetic process"/>
    <property type="evidence" value="ECO:0007669"/>
    <property type="project" value="UniProtKB-UniRule"/>
</dbReference>